<accession>A0A1E1L173</accession>
<dbReference type="AlphaFoldDB" id="A0A1E1L173"/>
<evidence type="ECO:0000313" key="3">
    <source>
        <dbReference type="Proteomes" id="UP000178912"/>
    </source>
</evidence>
<evidence type="ECO:0000313" key="2">
    <source>
        <dbReference type="EMBL" id="CZT04246.1"/>
    </source>
</evidence>
<feature type="signal peptide" evidence="1">
    <location>
        <begin position="1"/>
        <end position="19"/>
    </location>
</feature>
<dbReference type="Proteomes" id="UP000178912">
    <property type="component" value="Unassembled WGS sequence"/>
</dbReference>
<protein>
    <submittedName>
        <fullName evidence="2">Uncharacterized protein</fullName>
    </submittedName>
</protein>
<organism evidence="2 3">
    <name type="scientific">Rhynchosporium agropyri</name>
    <dbReference type="NCBI Taxonomy" id="914238"/>
    <lineage>
        <taxon>Eukaryota</taxon>
        <taxon>Fungi</taxon>
        <taxon>Dikarya</taxon>
        <taxon>Ascomycota</taxon>
        <taxon>Pezizomycotina</taxon>
        <taxon>Leotiomycetes</taxon>
        <taxon>Helotiales</taxon>
        <taxon>Ploettnerulaceae</taxon>
        <taxon>Rhynchosporium</taxon>
    </lineage>
</organism>
<gene>
    <name evidence="2" type="ORF">RAG0_10755</name>
</gene>
<keyword evidence="3" id="KW-1185">Reference proteome</keyword>
<name>A0A1E1L173_9HELO</name>
<dbReference type="EMBL" id="FJUX01000068">
    <property type="protein sequence ID" value="CZT04246.1"/>
    <property type="molecule type" value="Genomic_DNA"/>
</dbReference>
<keyword evidence="1" id="KW-0732">Signal</keyword>
<evidence type="ECO:0000256" key="1">
    <source>
        <dbReference type="SAM" id="SignalP"/>
    </source>
</evidence>
<reference evidence="3" key="1">
    <citation type="submission" date="2016-03" db="EMBL/GenBank/DDBJ databases">
        <authorList>
            <person name="Guldener U."/>
        </authorList>
    </citation>
    <scope>NUCLEOTIDE SEQUENCE [LARGE SCALE GENOMIC DNA]</scope>
    <source>
        <strain evidence="3">04CH-RAC-A.6.1</strain>
    </source>
</reference>
<feature type="chain" id="PRO_5009446679" evidence="1">
    <location>
        <begin position="20"/>
        <end position="62"/>
    </location>
</feature>
<proteinExistence type="predicted"/>
<sequence>MHYSTLINTFAVFSSLVSALPAPKLDTINAVTKRGLDLDSRSALNLEDDSVARRYDTKSSPP</sequence>